<feature type="compositionally biased region" description="Basic and acidic residues" evidence="1">
    <location>
        <begin position="120"/>
        <end position="144"/>
    </location>
</feature>
<feature type="region of interest" description="Disordered" evidence="1">
    <location>
        <begin position="114"/>
        <end position="144"/>
    </location>
</feature>
<keyword evidence="3" id="KW-1185">Reference proteome</keyword>
<evidence type="ECO:0000313" key="3">
    <source>
        <dbReference type="Proteomes" id="UP001558652"/>
    </source>
</evidence>
<evidence type="ECO:0000313" key="2">
    <source>
        <dbReference type="EMBL" id="KAL1138821.1"/>
    </source>
</evidence>
<gene>
    <name evidence="2" type="ORF">AAG570_008883</name>
</gene>
<comment type="caution">
    <text evidence="2">The sequence shown here is derived from an EMBL/GenBank/DDBJ whole genome shotgun (WGS) entry which is preliminary data.</text>
</comment>
<evidence type="ECO:0000256" key="1">
    <source>
        <dbReference type="SAM" id="MobiDB-lite"/>
    </source>
</evidence>
<organism evidence="2 3">
    <name type="scientific">Ranatra chinensis</name>
    <dbReference type="NCBI Taxonomy" id="642074"/>
    <lineage>
        <taxon>Eukaryota</taxon>
        <taxon>Metazoa</taxon>
        <taxon>Ecdysozoa</taxon>
        <taxon>Arthropoda</taxon>
        <taxon>Hexapoda</taxon>
        <taxon>Insecta</taxon>
        <taxon>Pterygota</taxon>
        <taxon>Neoptera</taxon>
        <taxon>Paraneoptera</taxon>
        <taxon>Hemiptera</taxon>
        <taxon>Heteroptera</taxon>
        <taxon>Panheteroptera</taxon>
        <taxon>Nepomorpha</taxon>
        <taxon>Nepidae</taxon>
        <taxon>Ranatrinae</taxon>
        <taxon>Ranatra</taxon>
    </lineage>
</organism>
<sequence>MSQSVEPSSALLFDKKRKQETMVRDICNQTVYSTRSVNESIFTLGVCCWWKLLVLYLLVASSHQGTSGLKRTPSARGSRDADAAVLRGSLSRGRHLALLTVAYPSWTAIYPGPSPASGPLEDHSGTEHGRGPRRTDCQHRLAEE</sequence>
<accession>A0ABD0YSA7</accession>
<reference evidence="2 3" key="1">
    <citation type="submission" date="2024-07" db="EMBL/GenBank/DDBJ databases">
        <title>Chromosome-level genome assembly of the water stick insect Ranatra chinensis (Heteroptera: Nepidae).</title>
        <authorList>
            <person name="Liu X."/>
        </authorList>
    </citation>
    <scope>NUCLEOTIDE SEQUENCE [LARGE SCALE GENOMIC DNA]</scope>
    <source>
        <strain evidence="2">Cailab_2021Rc</strain>
        <tissue evidence="2">Muscle</tissue>
    </source>
</reference>
<proteinExistence type="predicted"/>
<dbReference type="EMBL" id="JBFDAA010000003">
    <property type="protein sequence ID" value="KAL1138821.1"/>
    <property type="molecule type" value="Genomic_DNA"/>
</dbReference>
<dbReference type="Proteomes" id="UP001558652">
    <property type="component" value="Unassembled WGS sequence"/>
</dbReference>
<dbReference type="AlphaFoldDB" id="A0ABD0YSA7"/>
<protein>
    <submittedName>
        <fullName evidence="2">Uncharacterized protein</fullName>
    </submittedName>
</protein>
<name>A0ABD0YSA7_9HEMI</name>